<dbReference type="Proteomes" id="UP001303373">
    <property type="component" value="Chromosome 9"/>
</dbReference>
<reference evidence="2 3" key="1">
    <citation type="submission" date="2023-11" db="EMBL/GenBank/DDBJ databases">
        <title>An acidophilic fungus is an integral part of prey digestion in a carnivorous sundew plant.</title>
        <authorList>
            <person name="Tsai I.J."/>
        </authorList>
    </citation>
    <scope>NUCLEOTIDE SEQUENCE [LARGE SCALE GENOMIC DNA]</scope>
    <source>
        <strain evidence="2">169a</strain>
    </source>
</reference>
<feature type="region of interest" description="Disordered" evidence="1">
    <location>
        <begin position="1"/>
        <end position="25"/>
    </location>
</feature>
<dbReference type="AlphaFoldDB" id="A0AAQ3RDC1"/>
<proteinExistence type="predicted"/>
<accession>A0AAQ3RDC1</accession>
<gene>
    <name evidence="2" type="ORF">R9X50_00570100</name>
</gene>
<feature type="compositionally biased region" description="Basic residues" evidence="1">
    <location>
        <begin position="60"/>
        <end position="82"/>
    </location>
</feature>
<feature type="compositionally biased region" description="Basic and acidic residues" evidence="1">
    <location>
        <begin position="1"/>
        <end position="15"/>
    </location>
</feature>
<evidence type="ECO:0000256" key="1">
    <source>
        <dbReference type="SAM" id="MobiDB-lite"/>
    </source>
</evidence>
<evidence type="ECO:0000313" key="2">
    <source>
        <dbReference type="EMBL" id="WPH02833.1"/>
    </source>
</evidence>
<sequence length="588" mass="66445">MPHRLQTDERSDQPESRQNTLSLPTIYSHNRFEILALDLPSSRKEREDQEAQQSTTQIRRQWRNRRNARVNKPRHHNRRTNNKRAVQKLDEIMSRTINSIPEQDVAVGGKSTYPSLMMHSERHSLPGDPEPVRSIQWRGLAVGKVALAIRPRTLLVAEKDHSPSTTRRSCTSLAPLEICELDFETLFKSRDQRSAIQSPSARSLSSWPSLCLRLFALTQETFWLHGSPIFLDLSIIFEPKTEIQATCDRKDSLLQQWRGVGFRLKKKSRFFPILKPMNDEFRSHPSACRLAKKNESIVDIPIPSLLNSTVVTNLQTADADGSAIDLPLSNSFLNKKHLAPLEKASVVLWNILNENSGFVEYQNASNGVQIPQTYCDSYSTYRDVSPIEIDGKELPHVHSKTLIGTSNERAASKETIEDPSGLDCTIFMGTAEEPFVGINELMMDQEYSSIGTPTDSARPYSLESPILPPVSFDGEPCSLSVGGFDQNEKAVEQNLENSLSRFVNEQQLFASSHILKLKPEQRLNPEEEEEGWMICSTINNASKENDGFGSDMQKASDTNCNIQCPACCDHGYGLRQTSDFDFDWDWDC</sequence>
<dbReference type="EMBL" id="CP138588">
    <property type="protein sequence ID" value="WPH02833.1"/>
    <property type="molecule type" value="Genomic_DNA"/>
</dbReference>
<protein>
    <submittedName>
        <fullName evidence="2">Uncharacterized protein</fullName>
    </submittedName>
</protein>
<feature type="region of interest" description="Disordered" evidence="1">
    <location>
        <begin position="43"/>
        <end position="82"/>
    </location>
</feature>
<feature type="compositionally biased region" description="Polar residues" evidence="1">
    <location>
        <begin position="16"/>
        <end position="25"/>
    </location>
</feature>
<organism evidence="2 3">
    <name type="scientific">Acrodontium crateriforme</name>
    <dbReference type="NCBI Taxonomy" id="150365"/>
    <lineage>
        <taxon>Eukaryota</taxon>
        <taxon>Fungi</taxon>
        <taxon>Dikarya</taxon>
        <taxon>Ascomycota</taxon>
        <taxon>Pezizomycotina</taxon>
        <taxon>Dothideomycetes</taxon>
        <taxon>Dothideomycetidae</taxon>
        <taxon>Mycosphaerellales</taxon>
        <taxon>Teratosphaeriaceae</taxon>
        <taxon>Acrodontium</taxon>
    </lineage>
</organism>
<evidence type="ECO:0000313" key="3">
    <source>
        <dbReference type="Proteomes" id="UP001303373"/>
    </source>
</evidence>
<keyword evidence="3" id="KW-1185">Reference proteome</keyword>
<name>A0AAQ3RDC1_9PEZI</name>